<comment type="subcellular location">
    <subcellularLocation>
        <location evidence="1">Cell membrane</location>
        <topology evidence="1">Multi-pass membrane protein</topology>
    </subcellularLocation>
</comment>
<dbReference type="Proteomes" id="UP000539372">
    <property type="component" value="Unassembled WGS sequence"/>
</dbReference>
<evidence type="ECO:0000259" key="10">
    <source>
        <dbReference type="Pfam" id="PF01061"/>
    </source>
</evidence>
<dbReference type="PANTHER" id="PTHR30413">
    <property type="entry name" value="INNER MEMBRANE TRANSPORT PERMEASE"/>
    <property type="match status" value="1"/>
</dbReference>
<keyword evidence="5 9" id="KW-0812">Transmembrane</keyword>
<evidence type="ECO:0000256" key="8">
    <source>
        <dbReference type="ARBA" id="ARBA00023136"/>
    </source>
</evidence>
<feature type="domain" description="ABC-2 type transporter transmembrane" evidence="10">
    <location>
        <begin position="24"/>
        <end position="226"/>
    </location>
</feature>
<keyword evidence="6 9" id="KW-1133">Transmembrane helix</keyword>
<sequence>MQLDKFAKTAVQDIVGGAFNWRLWSWLGWKDTRLRYRRTLIGPFWQTLSMAIFVGALGFLYSNFWNMEVSVFIPYLTAGMTAWILINTIVTESTAIFVASTPFIMQKGMPYSTFVYQVIHRNVVVFFHNLIVFVLVMVVFGVYPTVSLLFLIPSLALFMLNALWVALLVGTLCTRFRDFGNLIVSILQIIFFITPVFWIPEQAGSRKVLFVDPNPFYHFIELIRAPLLGHPPTMMNWAVTIGTLVVGSCLTLIIFGRFRSRIPYWI</sequence>
<dbReference type="Pfam" id="PF01061">
    <property type="entry name" value="ABC2_membrane"/>
    <property type="match status" value="1"/>
</dbReference>
<dbReference type="EMBL" id="JABBNT010000009">
    <property type="protein sequence ID" value="NMM46730.1"/>
    <property type="molecule type" value="Genomic_DNA"/>
</dbReference>
<keyword evidence="8 9" id="KW-0472">Membrane</keyword>
<dbReference type="GO" id="GO:0015774">
    <property type="term" value="P:polysaccharide transport"/>
    <property type="evidence" value="ECO:0007669"/>
    <property type="project" value="UniProtKB-KW"/>
</dbReference>
<protein>
    <submittedName>
        <fullName evidence="11">ABC transporter permease</fullName>
    </submittedName>
</protein>
<comment type="caution">
    <text evidence="11">The sequence shown here is derived from an EMBL/GenBank/DDBJ whole genome shotgun (WGS) entry which is preliminary data.</text>
</comment>
<keyword evidence="7" id="KW-0762">Sugar transport</keyword>
<feature type="transmembrane region" description="Helical" evidence="9">
    <location>
        <begin position="149"/>
        <end position="172"/>
    </location>
</feature>
<organism evidence="11 12">
    <name type="scientific">Pacificispira spongiicola</name>
    <dbReference type="NCBI Taxonomy" id="2729598"/>
    <lineage>
        <taxon>Bacteria</taxon>
        <taxon>Pseudomonadati</taxon>
        <taxon>Pseudomonadota</taxon>
        <taxon>Alphaproteobacteria</taxon>
        <taxon>Rhodospirillales</taxon>
        <taxon>Rhodospirillaceae</taxon>
        <taxon>Pacificispira</taxon>
    </lineage>
</organism>
<evidence type="ECO:0000256" key="6">
    <source>
        <dbReference type="ARBA" id="ARBA00022989"/>
    </source>
</evidence>
<name>A0A7Y0HGB2_9PROT</name>
<feature type="transmembrane region" description="Helical" evidence="9">
    <location>
        <begin position="40"/>
        <end position="61"/>
    </location>
</feature>
<comment type="similarity">
    <text evidence="2">Belongs to the ABC-2 integral membrane protein family.</text>
</comment>
<feature type="transmembrane region" description="Helical" evidence="9">
    <location>
        <begin position="81"/>
        <end position="103"/>
    </location>
</feature>
<evidence type="ECO:0000256" key="5">
    <source>
        <dbReference type="ARBA" id="ARBA00022692"/>
    </source>
</evidence>
<gene>
    <name evidence="11" type="ORF">HH303_19735</name>
</gene>
<accession>A0A7Y0HGB2</accession>
<feature type="transmembrane region" description="Helical" evidence="9">
    <location>
        <begin position="234"/>
        <end position="255"/>
    </location>
</feature>
<evidence type="ECO:0000256" key="9">
    <source>
        <dbReference type="SAM" id="Phobius"/>
    </source>
</evidence>
<dbReference type="InterPro" id="IPR013525">
    <property type="entry name" value="ABC2_TM"/>
</dbReference>
<keyword evidence="3" id="KW-0813">Transport</keyword>
<evidence type="ECO:0000256" key="2">
    <source>
        <dbReference type="ARBA" id="ARBA00007783"/>
    </source>
</evidence>
<keyword evidence="4" id="KW-1003">Cell membrane</keyword>
<feature type="transmembrane region" description="Helical" evidence="9">
    <location>
        <begin position="123"/>
        <end position="143"/>
    </location>
</feature>
<dbReference type="GO" id="GO:0140359">
    <property type="term" value="F:ABC-type transporter activity"/>
    <property type="evidence" value="ECO:0007669"/>
    <property type="project" value="InterPro"/>
</dbReference>
<keyword evidence="12" id="KW-1185">Reference proteome</keyword>
<feature type="transmembrane region" description="Helical" evidence="9">
    <location>
        <begin position="179"/>
        <end position="199"/>
    </location>
</feature>
<dbReference type="GO" id="GO:0005886">
    <property type="term" value="C:plasma membrane"/>
    <property type="evidence" value="ECO:0007669"/>
    <property type="project" value="UniProtKB-SubCell"/>
</dbReference>
<dbReference type="AlphaFoldDB" id="A0A7Y0HGB2"/>
<proteinExistence type="inferred from homology"/>
<dbReference type="PANTHER" id="PTHR30413:SF10">
    <property type="entry name" value="CAPSULE POLYSACCHARIDE EXPORT INNER-MEMBRANE PROTEIN CTRC"/>
    <property type="match status" value="1"/>
</dbReference>
<keyword evidence="7" id="KW-0625">Polysaccharide transport</keyword>
<dbReference type="RefSeq" id="WP_169627140.1">
    <property type="nucleotide sequence ID" value="NZ_JABBNT010000009.1"/>
</dbReference>
<evidence type="ECO:0000256" key="1">
    <source>
        <dbReference type="ARBA" id="ARBA00004651"/>
    </source>
</evidence>
<reference evidence="11 12" key="1">
    <citation type="submission" date="2020-04" db="EMBL/GenBank/DDBJ databases">
        <title>Rhodospirillaceae bacterium KN72 isolated from deep sea.</title>
        <authorList>
            <person name="Zhang D.-C."/>
        </authorList>
    </citation>
    <scope>NUCLEOTIDE SEQUENCE [LARGE SCALE GENOMIC DNA]</scope>
    <source>
        <strain evidence="11 12">KN72</strain>
    </source>
</reference>
<evidence type="ECO:0000313" key="11">
    <source>
        <dbReference type="EMBL" id="NMM46730.1"/>
    </source>
</evidence>
<evidence type="ECO:0000256" key="4">
    <source>
        <dbReference type="ARBA" id="ARBA00022475"/>
    </source>
</evidence>
<dbReference type="GO" id="GO:0015920">
    <property type="term" value="P:lipopolysaccharide transport"/>
    <property type="evidence" value="ECO:0007669"/>
    <property type="project" value="TreeGrafter"/>
</dbReference>
<evidence type="ECO:0000256" key="3">
    <source>
        <dbReference type="ARBA" id="ARBA00022448"/>
    </source>
</evidence>
<evidence type="ECO:0000256" key="7">
    <source>
        <dbReference type="ARBA" id="ARBA00023047"/>
    </source>
</evidence>
<evidence type="ECO:0000313" key="12">
    <source>
        <dbReference type="Proteomes" id="UP000539372"/>
    </source>
</evidence>